<dbReference type="SUPFAM" id="SSF52402">
    <property type="entry name" value="Adenine nucleotide alpha hydrolases-like"/>
    <property type="match status" value="1"/>
</dbReference>
<evidence type="ECO:0000256" key="7">
    <source>
        <dbReference type="ARBA" id="ARBA00022741"/>
    </source>
</evidence>
<keyword evidence="8" id="KW-0274">FAD</keyword>
<sequence>MTYSPLFQTCKMCNDLVESFLNNPAPYTSISPSPYPEFHNEDLHLQTQKQVRNTINVISEALDKFSLDELSISYNGGKDCLVMLIIYLSTIYSHFAKNNIDKLTNTKLHSVYINSEATFPEQDQFLDESVGRYNLNITKYENCSLVDGFREYLDENKNIKAIMVGIRKIDPYGATLSNFNKTDHGWPDFIRVHPILQFTTCEIWFFLKSLDIPYCELYDRGYTSLGGVDNTIPNPLLKDDKSKNGYLPAYMLLDDEHERLSRTSDKKKKSHEEKL</sequence>
<dbReference type="InterPro" id="IPR002500">
    <property type="entry name" value="PAPS_reduct_dom"/>
</dbReference>
<evidence type="ECO:0000256" key="11">
    <source>
        <dbReference type="ARBA" id="ARBA00031871"/>
    </source>
</evidence>
<dbReference type="PANTHER" id="PTHR23293">
    <property type="entry name" value="FAD SYNTHETASE-RELATED FMN ADENYLYLTRANSFERASE"/>
    <property type="match status" value="1"/>
</dbReference>
<dbReference type="GO" id="GO:0005524">
    <property type="term" value="F:ATP binding"/>
    <property type="evidence" value="ECO:0007669"/>
    <property type="project" value="UniProtKB-KW"/>
</dbReference>
<dbReference type="AlphaFoldDB" id="A0A9W6SXZ8"/>
<dbReference type="CDD" id="cd23948">
    <property type="entry name" value="FAD_synthase"/>
    <property type="match status" value="1"/>
</dbReference>
<evidence type="ECO:0000256" key="5">
    <source>
        <dbReference type="ARBA" id="ARBA00022679"/>
    </source>
</evidence>
<comment type="catalytic activity">
    <reaction evidence="12">
        <text>FMN + ATP + H(+) = FAD + diphosphate</text>
        <dbReference type="Rhea" id="RHEA:17237"/>
        <dbReference type="ChEBI" id="CHEBI:15378"/>
        <dbReference type="ChEBI" id="CHEBI:30616"/>
        <dbReference type="ChEBI" id="CHEBI:33019"/>
        <dbReference type="ChEBI" id="CHEBI:57692"/>
        <dbReference type="ChEBI" id="CHEBI:58210"/>
        <dbReference type="EC" id="2.7.7.2"/>
    </reaction>
</comment>
<keyword evidence="6" id="KW-0548">Nucleotidyltransferase</keyword>
<dbReference type="EC" id="2.7.7.2" evidence="2"/>
<keyword evidence="3" id="KW-0285">Flavoprotein</keyword>
<feature type="domain" description="Phosphoadenosine phosphosulphate reductase" evidence="13">
    <location>
        <begin position="144"/>
        <end position="232"/>
    </location>
</feature>
<evidence type="ECO:0000256" key="9">
    <source>
        <dbReference type="ARBA" id="ARBA00022840"/>
    </source>
</evidence>
<dbReference type="OrthoDB" id="270728at2759"/>
<dbReference type="Pfam" id="PF01507">
    <property type="entry name" value="PAPS_reduct"/>
    <property type="match status" value="2"/>
</dbReference>
<dbReference type="Proteomes" id="UP001165063">
    <property type="component" value="Unassembled WGS sequence"/>
</dbReference>
<evidence type="ECO:0000259" key="13">
    <source>
        <dbReference type="Pfam" id="PF01507"/>
    </source>
</evidence>
<comment type="pathway">
    <text evidence="1">Cofactor biosynthesis; FAD biosynthesis; FAD from FMN: step 1/1.</text>
</comment>
<dbReference type="Gene3D" id="3.40.50.620">
    <property type="entry name" value="HUPs"/>
    <property type="match status" value="1"/>
</dbReference>
<keyword evidence="15" id="KW-1185">Reference proteome</keyword>
<gene>
    <name evidence="14" type="ORF">Amon01_000901400</name>
</gene>
<evidence type="ECO:0000256" key="4">
    <source>
        <dbReference type="ARBA" id="ARBA00022643"/>
    </source>
</evidence>
<keyword evidence="4" id="KW-0288">FMN</keyword>
<evidence type="ECO:0000256" key="3">
    <source>
        <dbReference type="ARBA" id="ARBA00022630"/>
    </source>
</evidence>
<feature type="domain" description="Phosphoadenosine phosphosulphate reductase" evidence="13">
    <location>
        <begin position="70"/>
        <end position="142"/>
    </location>
</feature>
<proteinExistence type="predicted"/>
<reference evidence="14" key="1">
    <citation type="submission" date="2023-04" db="EMBL/GenBank/DDBJ databases">
        <title>Ambrosiozyma monospora NBRC 1965.</title>
        <authorList>
            <person name="Ichikawa N."/>
            <person name="Sato H."/>
            <person name="Tonouchi N."/>
        </authorList>
    </citation>
    <scope>NUCLEOTIDE SEQUENCE</scope>
    <source>
        <strain evidence="14">NBRC 1965</strain>
    </source>
</reference>
<evidence type="ECO:0000256" key="10">
    <source>
        <dbReference type="ARBA" id="ARBA00031145"/>
    </source>
</evidence>
<dbReference type="EMBL" id="BSXU01009191">
    <property type="protein sequence ID" value="GME68352.1"/>
    <property type="molecule type" value="Genomic_DNA"/>
</dbReference>
<protein>
    <recommendedName>
        <fullName evidence="2">FAD synthase</fullName>
        <ecNumber evidence="2">2.7.7.2</ecNumber>
    </recommendedName>
    <alternativeName>
        <fullName evidence="10">FAD pyrophosphorylase</fullName>
    </alternativeName>
    <alternativeName>
        <fullName evidence="11">FMN adenylyltransferase</fullName>
    </alternativeName>
</protein>
<evidence type="ECO:0000256" key="2">
    <source>
        <dbReference type="ARBA" id="ARBA00012393"/>
    </source>
</evidence>
<comment type="caution">
    <text evidence="14">The sequence shown here is derived from an EMBL/GenBank/DDBJ whole genome shotgun (WGS) entry which is preliminary data.</text>
</comment>
<name>A0A9W6SXZ8_AMBMO</name>
<keyword evidence="5" id="KW-0808">Transferase</keyword>
<dbReference type="GO" id="GO:0006747">
    <property type="term" value="P:FAD biosynthetic process"/>
    <property type="evidence" value="ECO:0007669"/>
    <property type="project" value="TreeGrafter"/>
</dbReference>
<evidence type="ECO:0000313" key="15">
    <source>
        <dbReference type="Proteomes" id="UP001165063"/>
    </source>
</evidence>
<keyword evidence="9" id="KW-0067">ATP-binding</keyword>
<evidence type="ECO:0000313" key="14">
    <source>
        <dbReference type="EMBL" id="GME68352.1"/>
    </source>
</evidence>
<organism evidence="14 15">
    <name type="scientific">Ambrosiozyma monospora</name>
    <name type="common">Yeast</name>
    <name type="synonym">Endomycopsis monosporus</name>
    <dbReference type="NCBI Taxonomy" id="43982"/>
    <lineage>
        <taxon>Eukaryota</taxon>
        <taxon>Fungi</taxon>
        <taxon>Dikarya</taxon>
        <taxon>Ascomycota</taxon>
        <taxon>Saccharomycotina</taxon>
        <taxon>Pichiomycetes</taxon>
        <taxon>Pichiales</taxon>
        <taxon>Pichiaceae</taxon>
        <taxon>Ambrosiozyma</taxon>
    </lineage>
</organism>
<accession>A0A9W6SXZ8</accession>
<dbReference type="PANTHER" id="PTHR23293:SF9">
    <property type="entry name" value="FAD SYNTHASE"/>
    <property type="match status" value="1"/>
</dbReference>
<keyword evidence="7" id="KW-0547">Nucleotide-binding</keyword>
<dbReference type="GO" id="GO:0003919">
    <property type="term" value="F:FMN adenylyltransferase activity"/>
    <property type="evidence" value="ECO:0007669"/>
    <property type="project" value="UniProtKB-EC"/>
</dbReference>
<dbReference type="InterPro" id="IPR014729">
    <property type="entry name" value="Rossmann-like_a/b/a_fold"/>
</dbReference>
<evidence type="ECO:0000256" key="6">
    <source>
        <dbReference type="ARBA" id="ARBA00022695"/>
    </source>
</evidence>
<evidence type="ECO:0000256" key="1">
    <source>
        <dbReference type="ARBA" id="ARBA00004726"/>
    </source>
</evidence>
<evidence type="ECO:0000256" key="12">
    <source>
        <dbReference type="ARBA" id="ARBA00049494"/>
    </source>
</evidence>
<evidence type="ECO:0000256" key="8">
    <source>
        <dbReference type="ARBA" id="ARBA00022827"/>
    </source>
</evidence>